<reference evidence="2" key="1">
    <citation type="submission" date="2019-08" db="EMBL/GenBank/DDBJ databases">
        <authorList>
            <person name="Kucharzyk K."/>
            <person name="Murdoch R.W."/>
            <person name="Higgins S."/>
            <person name="Loffler F."/>
        </authorList>
    </citation>
    <scope>NUCLEOTIDE SEQUENCE</scope>
</reference>
<dbReference type="AlphaFoldDB" id="A0A645JK22"/>
<sequence>MAAALDGQAVTALGTAGSDHAAAALGPAADQETVGALALDLGRLISTFGGHDDSSGMKPLDSRCKRRDRRN</sequence>
<feature type="compositionally biased region" description="Basic and acidic residues" evidence="1">
    <location>
        <begin position="50"/>
        <end position="63"/>
    </location>
</feature>
<dbReference type="EMBL" id="VSSQ01143245">
    <property type="protein sequence ID" value="MPN63592.1"/>
    <property type="molecule type" value="Genomic_DNA"/>
</dbReference>
<comment type="caution">
    <text evidence="2">The sequence shown here is derived from an EMBL/GenBank/DDBJ whole genome shotgun (WGS) entry which is preliminary data.</text>
</comment>
<evidence type="ECO:0000313" key="2">
    <source>
        <dbReference type="EMBL" id="MPN63592.1"/>
    </source>
</evidence>
<proteinExistence type="predicted"/>
<protein>
    <submittedName>
        <fullName evidence="2">Uncharacterized protein</fullName>
    </submittedName>
</protein>
<accession>A0A645JK22</accession>
<name>A0A645JK22_9ZZZZ</name>
<feature type="region of interest" description="Disordered" evidence="1">
    <location>
        <begin position="47"/>
        <end position="71"/>
    </location>
</feature>
<evidence type="ECO:0000256" key="1">
    <source>
        <dbReference type="SAM" id="MobiDB-lite"/>
    </source>
</evidence>
<organism evidence="2">
    <name type="scientific">bioreactor metagenome</name>
    <dbReference type="NCBI Taxonomy" id="1076179"/>
    <lineage>
        <taxon>unclassified sequences</taxon>
        <taxon>metagenomes</taxon>
        <taxon>ecological metagenomes</taxon>
    </lineage>
</organism>
<gene>
    <name evidence="2" type="ORF">SDC9_211356</name>
</gene>